<gene>
    <name evidence="1" type="ORF">ACFFX0_03290</name>
</gene>
<sequence length="83" mass="8800">MVGGVVHADAQDLAGVGDRWQKGDIRGRHTWRVLPRQFRIGISAVDDGAPEALGQVESAGTEIEQFIVLGDSPGRAGTGNFKT</sequence>
<protein>
    <submittedName>
        <fullName evidence="1">Uncharacterized protein</fullName>
    </submittedName>
</protein>
<comment type="caution">
    <text evidence="1">The sequence shown here is derived from an EMBL/GenBank/DDBJ whole genome shotgun (WGS) entry which is preliminary data.</text>
</comment>
<dbReference type="Proteomes" id="UP001589575">
    <property type="component" value="Unassembled WGS sequence"/>
</dbReference>
<reference evidence="1 2" key="1">
    <citation type="submission" date="2024-09" db="EMBL/GenBank/DDBJ databases">
        <authorList>
            <person name="Sun Q."/>
            <person name="Mori K."/>
        </authorList>
    </citation>
    <scope>NUCLEOTIDE SEQUENCE [LARGE SCALE GENOMIC DNA]</scope>
    <source>
        <strain evidence="1 2">CCM 7609</strain>
    </source>
</reference>
<dbReference type="EMBL" id="JBHMFI010000001">
    <property type="protein sequence ID" value="MFB9070263.1"/>
    <property type="molecule type" value="Genomic_DNA"/>
</dbReference>
<organism evidence="1 2">
    <name type="scientific">Citricoccus parietis</name>
    <dbReference type="NCBI Taxonomy" id="592307"/>
    <lineage>
        <taxon>Bacteria</taxon>
        <taxon>Bacillati</taxon>
        <taxon>Actinomycetota</taxon>
        <taxon>Actinomycetes</taxon>
        <taxon>Micrococcales</taxon>
        <taxon>Micrococcaceae</taxon>
        <taxon>Citricoccus</taxon>
    </lineage>
</organism>
<evidence type="ECO:0000313" key="1">
    <source>
        <dbReference type="EMBL" id="MFB9070263.1"/>
    </source>
</evidence>
<evidence type="ECO:0000313" key="2">
    <source>
        <dbReference type="Proteomes" id="UP001589575"/>
    </source>
</evidence>
<keyword evidence="2" id="KW-1185">Reference proteome</keyword>
<proteinExistence type="predicted"/>
<accession>A0ABV5FU98</accession>
<name>A0ABV5FU98_9MICC</name>